<keyword evidence="2" id="KW-0812">Transmembrane</keyword>
<name>A0ABP0N1F3_9DINO</name>
<keyword evidence="4" id="KW-1185">Reference proteome</keyword>
<keyword evidence="2" id="KW-1133">Transmembrane helix</keyword>
<evidence type="ECO:0000313" key="4">
    <source>
        <dbReference type="Proteomes" id="UP001642464"/>
    </source>
</evidence>
<organism evidence="3 4">
    <name type="scientific">Durusdinium trenchii</name>
    <dbReference type="NCBI Taxonomy" id="1381693"/>
    <lineage>
        <taxon>Eukaryota</taxon>
        <taxon>Sar</taxon>
        <taxon>Alveolata</taxon>
        <taxon>Dinophyceae</taxon>
        <taxon>Suessiales</taxon>
        <taxon>Symbiodiniaceae</taxon>
        <taxon>Durusdinium</taxon>
    </lineage>
</organism>
<feature type="region of interest" description="Disordered" evidence="1">
    <location>
        <begin position="47"/>
        <end position="67"/>
    </location>
</feature>
<reference evidence="3 4" key="1">
    <citation type="submission" date="2024-02" db="EMBL/GenBank/DDBJ databases">
        <authorList>
            <person name="Chen Y."/>
            <person name="Shah S."/>
            <person name="Dougan E. K."/>
            <person name="Thang M."/>
            <person name="Chan C."/>
        </authorList>
    </citation>
    <scope>NUCLEOTIDE SEQUENCE [LARGE SCALE GENOMIC DNA]</scope>
</reference>
<dbReference type="Proteomes" id="UP001642464">
    <property type="component" value="Unassembled WGS sequence"/>
</dbReference>
<proteinExistence type="predicted"/>
<dbReference type="EMBL" id="CAXAMM010025276">
    <property type="protein sequence ID" value="CAK9056732.1"/>
    <property type="molecule type" value="Genomic_DNA"/>
</dbReference>
<feature type="compositionally biased region" description="Polar residues" evidence="1">
    <location>
        <begin position="50"/>
        <end position="62"/>
    </location>
</feature>
<feature type="non-terminal residue" evidence="3">
    <location>
        <position position="1"/>
    </location>
</feature>
<accession>A0ABP0N1F3</accession>
<gene>
    <name evidence="3" type="ORF">SCF082_LOCUS30539</name>
</gene>
<evidence type="ECO:0000256" key="2">
    <source>
        <dbReference type="SAM" id="Phobius"/>
    </source>
</evidence>
<feature type="non-terminal residue" evidence="3">
    <location>
        <position position="149"/>
    </location>
</feature>
<dbReference type="SUPFAM" id="SSF103473">
    <property type="entry name" value="MFS general substrate transporter"/>
    <property type="match status" value="1"/>
</dbReference>
<comment type="caution">
    <text evidence="3">The sequence shown here is derived from an EMBL/GenBank/DDBJ whole genome shotgun (WGS) entry which is preliminary data.</text>
</comment>
<evidence type="ECO:0000313" key="3">
    <source>
        <dbReference type="EMBL" id="CAK9056732.1"/>
    </source>
</evidence>
<evidence type="ECO:0000256" key="1">
    <source>
        <dbReference type="SAM" id="MobiDB-lite"/>
    </source>
</evidence>
<sequence>AASKKLDFAVLPKAAQNSVADPPHLADRPGFALAVVVAWAFLPSKPKVPPSNSQELRATAQSVERRSASPVSLQRWASTTFLVLSGSFVIGVFQCWSPALPTQLQGVLPEALLKWLVIISASASVFGNFAAPPLIEAWGLQWRLKMALA</sequence>
<feature type="transmembrane region" description="Helical" evidence="2">
    <location>
        <begin position="112"/>
        <end position="135"/>
    </location>
</feature>
<protein>
    <submittedName>
        <fullName evidence="3">Uncharacterized protein</fullName>
    </submittedName>
</protein>
<keyword evidence="2" id="KW-0472">Membrane</keyword>
<dbReference type="InterPro" id="IPR036259">
    <property type="entry name" value="MFS_trans_sf"/>
</dbReference>
<feature type="transmembrane region" description="Helical" evidence="2">
    <location>
        <begin position="76"/>
        <end position="100"/>
    </location>
</feature>